<accession>A0A3B1C1H4</accession>
<dbReference type="GO" id="GO:0009425">
    <property type="term" value="C:bacterial-type flagellum basal body"/>
    <property type="evidence" value="ECO:0007669"/>
    <property type="project" value="UniProtKB-SubCell"/>
</dbReference>
<dbReference type="PRINTS" id="PR01006">
    <property type="entry name" value="FLGHOOKFLIE"/>
</dbReference>
<dbReference type="GO" id="GO:0005198">
    <property type="term" value="F:structural molecule activity"/>
    <property type="evidence" value="ECO:0007669"/>
    <property type="project" value="InterPro"/>
</dbReference>
<dbReference type="InterPro" id="IPR001624">
    <property type="entry name" value="FliE"/>
</dbReference>
<organism evidence="3">
    <name type="scientific">hydrothermal vent metagenome</name>
    <dbReference type="NCBI Taxonomy" id="652676"/>
    <lineage>
        <taxon>unclassified sequences</taxon>
        <taxon>metagenomes</taxon>
        <taxon>ecological metagenomes</taxon>
    </lineage>
</organism>
<keyword evidence="3" id="KW-0969">Cilium</keyword>
<reference evidence="3" key="1">
    <citation type="submission" date="2018-06" db="EMBL/GenBank/DDBJ databases">
        <authorList>
            <person name="Zhirakovskaya E."/>
        </authorList>
    </citation>
    <scope>NUCLEOTIDE SEQUENCE</scope>
</reference>
<dbReference type="PANTHER" id="PTHR34653:SF1">
    <property type="entry name" value="FLAGELLAR HOOK-BASAL BODY COMPLEX PROTEIN FLIE"/>
    <property type="match status" value="1"/>
</dbReference>
<dbReference type="EMBL" id="UOGB01000285">
    <property type="protein sequence ID" value="VAX24049.1"/>
    <property type="molecule type" value="Genomic_DNA"/>
</dbReference>
<keyword evidence="3" id="KW-0282">Flagellum</keyword>
<keyword evidence="2" id="KW-0975">Bacterial flagellum</keyword>
<dbReference type="GO" id="GO:0003774">
    <property type="term" value="F:cytoskeletal motor activity"/>
    <property type="evidence" value="ECO:0007669"/>
    <property type="project" value="InterPro"/>
</dbReference>
<evidence type="ECO:0000256" key="1">
    <source>
        <dbReference type="ARBA" id="ARBA00004117"/>
    </source>
</evidence>
<dbReference type="NCBIfam" id="TIGR00205">
    <property type="entry name" value="fliE"/>
    <property type="match status" value="1"/>
</dbReference>
<protein>
    <submittedName>
        <fullName evidence="3">Flagellar hook-basal body complex protein FliE</fullName>
    </submittedName>
</protein>
<dbReference type="GO" id="GO:0071973">
    <property type="term" value="P:bacterial-type flagellum-dependent cell motility"/>
    <property type="evidence" value="ECO:0007669"/>
    <property type="project" value="InterPro"/>
</dbReference>
<comment type="subcellular location">
    <subcellularLocation>
        <location evidence="1">Bacterial flagellum basal body</location>
    </subcellularLocation>
</comment>
<dbReference type="AlphaFoldDB" id="A0A3B1C1H4"/>
<gene>
    <name evidence="3" type="ORF">MNBD_NITROSPINAE03-1107</name>
</gene>
<evidence type="ECO:0000256" key="2">
    <source>
        <dbReference type="ARBA" id="ARBA00023143"/>
    </source>
</evidence>
<dbReference type="PANTHER" id="PTHR34653">
    <property type="match status" value="1"/>
</dbReference>
<evidence type="ECO:0000313" key="3">
    <source>
        <dbReference type="EMBL" id="VAX24049.1"/>
    </source>
</evidence>
<name>A0A3B1C1H4_9ZZZZ</name>
<keyword evidence="3" id="KW-0966">Cell projection</keyword>
<dbReference type="Pfam" id="PF02049">
    <property type="entry name" value="FliE"/>
    <property type="match status" value="1"/>
</dbReference>
<sequence>MNNMNIKGILEPLGSALNIKPGVNKGGEGDFGAVLGDALKEVNQMQLDADKAIEDLVTGKSKNLHETMITLSKAEIAFKLTMQVRNKVMEAYQEVMRTAV</sequence>
<dbReference type="HAMAP" id="MF_00724">
    <property type="entry name" value="FliE"/>
    <property type="match status" value="1"/>
</dbReference>
<proteinExistence type="inferred from homology"/>